<protein>
    <submittedName>
        <fullName evidence="1">Uncharacterized protein</fullName>
    </submittedName>
</protein>
<comment type="caution">
    <text evidence="1">The sequence shown here is derived from an EMBL/GenBank/DDBJ whole genome shotgun (WGS) entry which is preliminary data.</text>
</comment>
<proteinExistence type="predicted"/>
<name>A0A6A3NNI6_9STRA</name>
<dbReference type="AlphaFoldDB" id="A0A6A3NNI6"/>
<dbReference type="OrthoDB" id="10410143at2759"/>
<reference evidence="1 2" key="1">
    <citation type="submission" date="2018-09" db="EMBL/GenBank/DDBJ databases">
        <title>Genomic investigation of the strawberry pathogen Phytophthora fragariae indicates pathogenicity is determined by transcriptional variation in three key races.</title>
        <authorList>
            <person name="Adams T.M."/>
            <person name="Armitage A.D."/>
            <person name="Sobczyk M.K."/>
            <person name="Bates H.J."/>
            <person name="Dunwell J.M."/>
            <person name="Nellist C.F."/>
            <person name="Harrison R.J."/>
        </authorList>
    </citation>
    <scope>NUCLEOTIDE SEQUENCE [LARGE SCALE GENOMIC DNA]</scope>
    <source>
        <strain evidence="1 2">SCRP324</strain>
    </source>
</reference>
<dbReference type="EMBL" id="QXFU01000143">
    <property type="protein sequence ID" value="KAE9042585.1"/>
    <property type="molecule type" value="Genomic_DNA"/>
</dbReference>
<accession>A0A6A3NNI6</accession>
<evidence type="ECO:0000313" key="2">
    <source>
        <dbReference type="Proteomes" id="UP000435112"/>
    </source>
</evidence>
<sequence length="125" mass="13515">AIRILAESNAGQISLLVLLAPRPVAVPDVMMLAESNAGQISMLVLLHRSPGGCFYIAPEQLAHLAPWRLLDVMTSRTMKMLAVVNVVSTRHRAEGSARRVALLSVMTFGKMKKLAESNAGQILLL</sequence>
<organism evidence="1 2">
    <name type="scientific">Phytophthora rubi</name>
    <dbReference type="NCBI Taxonomy" id="129364"/>
    <lineage>
        <taxon>Eukaryota</taxon>
        <taxon>Sar</taxon>
        <taxon>Stramenopiles</taxon>
        <taxon>Oomycota</taxon>
        <taxon>Peronosporomycetes</taxon>
        <taxon>Peronosporales</taxon>
        <taxon>Peronosporaceae</taxon>
        <taxon>Phytophthora</taxon>
    </lineage>
</organism>
<feature type="non-terminal residue" evidence="1">
    <location>
        <position position="1"/>
    </location>
</feature>
<dbReference type="Proteomes" id="UP000435112">
    <property type="component" value="Unassembled WGS sequence"/>
</dbReference>
<gene>
    <name evidence="1" type="ORF">PR002_g3809</name>
</gene>
<evidence type="ECO:0000313" key="1">
    <source>
        <dbReference type="EMBL" id="KAE9042585.1"/>
    </source>
</evidence>